<dbReference type="PIRSF" id="PIRSF001217">
    <property type="entry name" value="Protease_4_SppA"/>
    <property type="match status" value="1"/>
</dbReference>
<comment type="caution">
    <text evidence="6">The sequence shown here is derived from an EMBL/GenBank/DDBJ whole genome shotgun (WGS) entry which is preliminary data.</text>
</comment>
<evidence type="ECO:0000256" key="1">
    <source>
        <dbReference type="ARBA" id="ARBA00008683"/>
    </source>
</evidence>
<dbReference type="InterPro" id="IPR029045">
    <property type="entry name" value="ClpP/crotonase-like_dom_sf"/>
</dbReference>
<dbReference type="Gene3D" id="3.90.226.10">
    <property type="entry name" value="2-enoyl-CoA Hydratase, Chain A, domain 1"/>
    <property type="match status" value="3"/>
</dbReference>
<dbReference type="EC" id="3.4.21.-" evidence="6"/>
<keyword evidence="7" id="KW-1185">Reference proteome</keyword>
<name>A0ABW7FTB8_9BURK</name>
<dbReference type="InterPro" id="IPR047217">
    <property type="entry name" value="S49_SppA_67K_type_N"/>
</dbReference>
<dbReference type="NCBIfam" id="TIGR00705">
    <property type="entry name" value="SppA_67K"/>
    <property type="match status" value="1"/>
</dbReference>
<keyword evidence="3 6" id="KW-0378">Hydrolase</keyword>
<dbReference type="PANTHER" id="PTHR33209:SF1">
    <property type="entry name" value="PEPTIDASE S49 DOMAIN-CONTAINING PROTEIN"/>
    <property type="match status" value="1"/>
</dbReference>
<reference evidence="6 7" key="1">
    <citation type="submission" date="2024-08" db="EMBL/GenBank/DDBJ databases">
        <authorList>
            <person name="Lu H."/>
        </authorList>
    </citation>
    <scope>NUCLEOTIDE SEQUENCE [LARGE SCALE GENOMIC DNA]</scope>
    <source>
        <strain evidence="6 7">BYS180W</strain>
    </source>
</reference>
<organism evidence="6 7">
    <name type="scientific">Roseateles rivi</name>
    <dbReference type="NCBI Taxonomy" id="3299028"/>
    <lineage>
        <taxon>Bacteria</taxon>
        <taxon>Pseudomonadati</taxon>
        <taxon>Pseudomonadota</taxon>
        <taxon>Betaproteobacteria</taxon>
        <taxon>Burkholderiales</taxon>
        <taxon>Sphaerotilaceae</taxon>
        <taxon>Roseateles</taxon>
    </lineage>
</organism>
<keyword evidence="2" id="KW-0645">Protease</keyword>
<evidence type="ECO:0000313" key="6">
    <source>
        <dbReference type="EMBL" id="MFG6447571.1"/>
    </source>
</evidence>
<protein>
    <submittedName>
        <fullName evidence="6">Signal peptide peptidase SppA</fullName>
        <ecNumber evidence="6">3.4.21.-</ecNumber>
    </submittedName>
</protein>
<dbReference type="InterPro" id="IPR047272">
    <property type="entry name" value="S49_SppA_C"/>
</dbReference>
<gene>
    <name evidence="6" type="primary">sppA</name>
    <name evidence="6" type="ORF">ACG0Z6_04865</name>
</gene>
<dbReference type="Proteomes" id="UP001606099">
    <property type="component" value="Unassembled WGS sequence"/>
</dbReference>
<dbReference type="RefSeq" id="WP_394459023.1">
    <property type="nucleotide sequence ID" value="NZ_JBIGHZ010000002.1"/>
</dbReference>
<dbReference type="CDD" id="cd07023">
    <property type="entry name" value="S49_Sppa_N_C"/>
    <property type="match status" value="1"/>
</dbReference>
<dbReference type="CDD" id="cd07018">
    <property type="entry name" value="S49_SppA_67K_type"/>
    <property type="match status" value="1"/>
</dbReference>
<feature type="domain" description="Peptidase S49" evidence="5">
    <location>
        <begin position="389"/>
        <end position="539"/>
    </location>
</feature>
<dbReference type="InterPro" id="IPR004634">
    <property type="entry name" value="Pept_S49_pIV"/>
</dbReference>
<dbReference type="GO" id="GO:0016787">
    <property type="term" value="F:hydrolase activity"/>
    <property type="evidence" value="ECO:0007669"/>
    <property type="project" value="UniProtKB-KW"/>
</dbReference>
<dbReference type="Pfam" id="PF01343">
    <property type="entry name" value="Peptidase_S49"/>
    <property type="match status" value="2"/>
</dbReference>
<dbReference type="PANTHER" id="PTHR33209">
    <property type="entry name" value="PROTEASE 4"/>
    <property type="match status" value="1"/>
</dbReference>
<evidence type="ECO:0000256" key="3">
    <source>
        <dbReference type="ARBA" id="ARBA00022801"/>
    </source>
</evidence>
<evidence type="ECO:0000256" key="2">
    <source>
        <dbReference type="ARBA" id="ARBA00022670"/>
    </source>
</evidence>
<sequence>MLLKKLFAPLWWLLKKTWWLLDGTRRAILNLLLLLVIVALVWGMARSGPKPLQERSTLVLDIKGSVVEQYTGSGRDQALAQLQGQERSQTQLRDVLQVLKAAGKDPHVAQLLLDLDGMSGASPAALREISSALAAFKKAGNKRVIAYAEQYDQRAYFLAAQADEVYLHPMGMVALEGFGRYRTYYRDALDRVGIAPHVIKVGSYKNFAETYSANAPSKPSLEAEAYLWDDLWARYTREVEQARKLPSGALMAYINELPQRLNAVGGSPAQLALKEKLVDGLKTADELKELLLKRGALDDKRLRQVGLMAYQAQLPKAPAFGDAVGVIVAEGEIVDGQAAPGRVGGESTAALVRQAREDEHIKAIVLRVNSPGGSAFASELVRRELELARKAGKPVVVSMGGVAASGGYWISMAADEVLAEASTITGSIGVVAMLPTAEKLMDKLSVRTGGYTTTWLAGGFDPRRPLDPRLESVVQSAIQNIYTEFTGKAAQARKKTPAQIDAVGQGRVWSGAQALERGLVDRLGLLDDAIAAAAKRAKLSGEPVVRYVEGEPDKFQRLLHSLGDTLAPVVKSAMTEAGVPQVPAALQPMQRELSWLAEQAQSAQLSAGRVPALAHCLCTLP</sequence>
<dbReference type="EMBL" id="JBIGHZ010000002">
    <property type="protein sequence ID" value="MFG6447571.1"/>
    <property type="molecule type" value="Genomic_DNA"/>
</dbReference>
<dbReference type="InterPro" id="IPR002142">
    <property type="entry name" value="Peptidase_S49"/>
</dbReference>
<proteinExistence type="inferred from homology"/>
<accession>A0ABW7FTB8</accession>
<feature type="domain" description="Peptidase S49" evidence="5">
    <location>
        <begin position="139"/>
        <end position="290"/>
    </location>
</feature>
<dbReference type="SUPFAM" id="SSF52096">
    <property type="entry name" value="ClpP/crotonase"/>
    <property type="match status" value="2"/>
</dbReference>
<evidence type="ECO:0000259" key="5">
    <source>
        <dbReference type="Pfam" id="PF01343"/>
    </source>
</evidence>
<evidence type="ECO:0000313" key="7">
    <source>
        <dbReference type="Proteomes" id="UP001606099"/>
    </source>
</evidence>
<comment type="similarity">
    <text evidence="1">Belongs to the peptidase S49 family.</text>
</comment>
<evidence type="ECO:0000256" key="4">
    <source>
        <dbReference type="ARBA" id="ARBA00022825"/>
    </source>
</evidence>
<keyword evidence="4" id="KW-0720">Serine protease</keyword>